<organism evidence="2 3">
    <name type="scientific">Bdellovibrio bacteriovorus</name>
    <dbReference type="NCBI Taxonomy" id="959"/>
    <lineage>
        <taxon>Bacteria</taxon>
        <taxon>Pseudomonadati</taxon>
        <taxon>Bdellovibrionota</taxon>
        <taxon>Bdellovibrionia</taxon>
        <taxon>Bdellovibrionales</taxon>
        <taxon>Pseudobdellovibrionaceae</taxon>
        <taxon>Bdellovibrio</taxon>
    </lineage>
</organism>
<dbReference type="EMBL" id="LUKF01000016">
    <property type="protein sequence ID" value="KYG61811.1"/>
    <property type="molecule type" value="Genomic_DNA"/>
</dbReference>
<gene>
    <name evidence="2" type="ORF">AZI85_06205</name>
</gene>
<evidence type="ECO:0000313" key="2">
    <source>
        <dbReference type="EMBL" id="KYG61811.1"/>
    </source>
</evidence>
<protein>
    <submittedName>
        <fullName evidence="2">Uncharacterized protein</fullName>
    </submittedName>
</protein>
<comment type="caution">
    <text evidence="2">The sequence shown here is derived from an EMBL/GenBank/DDBJ whole genome shotgun (WGS) entry which is preliminary data.</text>
</comment>
<dbReference type="AlphaFoldDB" id="A0A150WG79"/>
<accession>A0A150WG79</accession>
<sequence length="197" mass="22103">MPWAFCLVIFGILNKLDFMKTLIIVLTLVSNVVLAKTVNPQGNFVRSCYEDDTDFLASVITIENANWTFTHTGYEDESCAKPYIIYEEKFSAVIDGTHLDLQATEASYTTLTDTVTEALNMIAYCGFQDWKTGEKKTVTDMICDDYAPPRVGETRFTIFQVSEDGSTLALGKKSFGNEGTSSERRHKEVGSDHYIKN</sequence>
<evidence type="ECO:0000313" key="3">
    <source>
        <dbReference type="Proteomes" id="UP000075391"/>
    </source>
</evidence>
<reference evidence="2 3" key="1">
    <citation type="submission" date="2016-03" db="EMBL/GenBank/DDBJ databases">
        <authorList>
            <person name="Ploux O."/>
        </authorList>
    </citation>
    <scope>NUCLEOTIDE SEQUENCE [LARGE SCALE GENOMIC DNA]</scope>
    <source>
        <strain evidence="2 3">BER2</strain>
    </source>
</reference>
<proteinExistence type="predicted"/>
<evidence type="ECO:0000256" key="1">
    <source>
        <dbReference type="SAM" id="MobiDB-lite"/>
    </source>
</evidence>
<feature type="compositionally biased region" description="Basic and acidic residues" evidence="1">
    <location>
        <begin position="181"/>
        <end position="197"/>
    </location>
</feature>
<name>A0A150WG79_BDEBC</name>
<dbReference type="Proteomes" id="UP000075391">
    <property type="component" value="Unassembled WGS sequence"/>
</dbReference>
<feature type="region of interest" description="Disordered" evidence="1">
    <location>
        <begin position="170"/>
        <end position="197"/>
    </location>
</feature>